<dbReference type="PANTHER" id="PTHR33154">
    <property type="entry name" value="TRANSCRIPTIONAL REGULATOR, ARSR FAMILY"/>
    <property type="match status" value="1"/>
</dbReference>
<evidence type="ECO:0000256" key="3">
    <source>
        <dbReference type="ARBA" id="ARBA00023163"/>
    </source>
</evidence>
<dbReference type="Gene3D" id="1.10.10.10">
    <property type="entry name" value="Winged helix-like DNA-binding domain superfamily/Winged helix DNA-binding domain"/>
    <property type="match status" value="1"/>
</dbReference>
<dbReference type="PROSITE" id="PS50987">
    <property type="entry name" value="HTH_ARSR_2"/>
    <property type="match status" value="1"/>
</dbReference>
<feature type="domain" description="HTH arsR-type" evidence="4">
    <location>
        <begin position="7"/>
        <end position="101"/>
    </location>
</feature>
<dbReference type="InterPro" id="IPR036388">
    <property type="entry name" value="WH-like_DNA-bd_sf"/>
</dbReference>
<dbReference type="SMART" id="SM00418">
    <property type="entry name" value="HTH_ARSR"/>
    <property type="match status" value="1"/>
</dbReference>
<accession>A0A1C3W2N7</accession>
<evidence type="ECO:0000313" key="6">
    <source>
        <dbReference type="Proteomes" id="UP000186228"/>
    </source>
</evidence>
<evidence type="ECO:0000259" key="4">
    <source>
        <dbReference type="PROSITE" id="PS50987"/>
    </source>
</evidence>
<dbReference type="AlphaFoldDB" id="A0A1C3W2N7"/>
<name>A0A1C3W2N7_9HYPH</name>
<keyword evidence="2 5" id="KW-0238">DNA-binding</keyword>
<dbReference type="SUPFAM" id="SSF46785">
    <property type="entry name" value="Winged helix' DNA-binding domain"/>
    <property type="match status" value="1"/>
</dbReference>
<dbReference type="CDD" id="cd00090">
    <property type="entry name" value="HTH_ARSR"/>
    <property type="match status" value="1"/>
</dbReference>
<dbReference type="InterPro" id="IPR001845">
    <property type="entry name" value="HTH_ArsR_DNA-bd_dom"/>
</dbReference>
<evidence type="ECO:0000313" key="5">
    <source>
        <dbReference type="EMBL" id="SCB34156.1"/>
    </source>
</evidence>
<dbReference type="NCBIfam" id="NF033788">
    <property type="entry name" value="HTH_metalloreg"/>
    <property type="match status" value="1"/>
</dbReference>
<protein>
    <submittedName>
        <fullName evidence="5">DNA-binding transcriptional regulator, ArsR family</fullName>
    </submittedName>
</protein>
<dbReference type="OrthoDB" id="194599at2"/>
<keyword evidence="1" id="KW-0805">Transcription regulation</keyword>
<dbReference type="Pfam" id="PF01022">
    <property type="entry name" value="HTH_5"/>
    <property type="match status" value="1"/>
</dbReference>
<evidence type="ECO:0000256" key="2">
    <source>
        <dbReference type="ARBA" id="ARBA00023125"/>
    </source>
</evidence>
<organism evidence="5 6">
    <name type="scientific">Rhizobium hainanense</name>
    <dbReference type="NCBI Taxonomy" id="52131"/>
    <lineage>
        <taxon>Bacteria</taxon>
        <taxon>Pseudomonadati</taxon>
        <taxon>Pseudomonadota</taxon>
        <taxon>Alphaproteobacteria</taxon>
        <taxon>Hyphomicrobiales</taxon>
        <taxon>Rhizobiaceae</taxon>
        <taxon>Rhizobium/Agrobacterium group</taxon>
        <taxon>Rhizobium</taxon>
    </lineage>
</organism>
<dbReference type="InterPro" id="IPR011991">
    <property type="entry name" value="ArsR-like_HTH"/>
</dbReference>
<gene>
    <name evidence="5" type="ORF">GA0061100_110121</name>
</gene>
<dbReference type="EMBL" id="FMAC01000010">
    <property type="protein sequence ID" value="SCB34156.1"/>
    <property type="molecule type" value="Genomic_DNA"/>
</dbReference>
<dbReference type="GO" id="GO:0003700">
    <property type="term" value="F:DNA-binding transcription factor activity"/>
    <property type="evidence" value="ECO:0007669"/>
    <property type="project" value="InterPro"/>
</dbReference>
<dbReference type="Proteomes" id="UP000186228">
    <property type="component" value="Unassembled WGS sequence"/>
</dbReference>
<keyword evidence="6" id="KW-1185">Reference proteome</keyword>
<dbReference type="InterPro" id="IPR036390">
    <property type="entry name" value="WH_DNA-bd_sf"/>
</dbReference>
<dbReference type="RefSeq" id="WP_075855941.1">
    <property type="nucleotide sequence ID" value="NZ_FMAC01000010.1"/>
</dbReference>
<evidence type="ECO:0000256" key="1">
    <source>
        <dbReference type="ARBA" id="ARBA00023015"/>
    </source>
</evidence>
<proteinExistence type="predicted"/>
<dbReference type="STRING" id="52131.GA0061100_110121"/>
<reference evidence="6" key="1">
    <citation type="submission" date="2016-08" db="EMBL/GenBank/DDBJ databases">
        <authorList>
            <person name="Varghese N."/>
            <person name="Submissions Spin"/>
        </authorList>
    </citation>
    <scope>NUCLEOTIDE SEQUENCE [LARGE SCALE GENOMIC DNA]</scope>
    <source>
        <strain evidence="6">CCBAU 57015</strain>
    </source>
</reference>
<keyword evidence="3" id="KW-0804">Transcription</keyword>
<dbReference type="InterPro" id="IPR051081">
    <property type="entry name" value="HTH_MetalResp_TranReg"/>
</dbReference>
<dbReference type="PANTHER" id="PTHR33154:SF28">
    <property type="entry name" value="HTH-TYPE TRANSCRIPTIONAL REGULATOR YGAV-RELATED"/>
    <property type="match status" value="1"/>
</dbReference>
<dbReference type="PRINTS" id="PR00778">
    <property type="entry name" value="HTHARSR"/>
</dbReference>
<sequence length="118" mass="13346">MYSDQSTEDERLIYHADLLSQLSNPKRLEVCIHLSGHEEDVNSLAKKLGISQSALSQHLTRLHHSGIVKVRRHAQFRYYTCDHPGVLQILKTLAELFDAELKPATSNAGDNDSYDEKS</sequence>
<dbReference type="GO" id="GO:0003677">
    <property type="term" value="F:DNA binding"/>
    <property type="evidence" value="ECO:0007669"/>
    <property type="project" value="UniProtKB-KW"/>
</dbReference>